<reference evidence="1 2" key="1">
    <citation type="journal article" date="2014" name="Genome Announc.">
        <title>Draft Genome Sequences of Marine Flavobacterium Algibacter lectus Strains SS8 and NR4.</title>
        <authorList>
            <person name="Takatani N."/>
            <person name="Nakanishi M."/>
            <person name="Meirelles P."/>
            <person name="Mino S."/>
            <person name="Suda W."/>
            <person name="Oshima K."/>
            <person name="Hattori M."/>
            <person name="Ohkuma M."/>
            <person name="Hosokawa M."/>
            <person name="Miyashita K."/>
            <person name="Thompson F.L."/>
            <person name="Niwa A."/>
            <person name="Sawabe T."/>
            <person name="Sawabe T."/>
        </authorList>
    </citation>
    <scope>NUCLEOTIDE SEQUENCE [LARGE SCALE GENOMIC DNA]</scope>
    <source>
        <strain evidence="2">JCM19274</strain>
    </source>
</reference>
<dbReference type="EMBL" id="BBNU01000031">
    <property type="protein sequence ID" value="GAL82507.1"/>
    <property type="molecule type" value="Genomic_DNA"/>
</dbReference>
<sequence length="45" mass="5648">MLKYFSPKKLYHQRWLYPEGETAQFHFLKFPMEKIKRTIEPTKYP</sequence>
<name>A0A090X768_9FLAO</name>
<comment type="caution">
    <text evidence="1">The sequence shown here is derived from an EMBL/GenBank/DDBJ whole genome shotgun (WGS) entry which is preliminary data.</text>
</comment>
<organism evidence="1 2">
    <name type="scientific">Algibacter lectus</name>
    <dbReference type="NCBI Taxonomy" id="221126"/>
    <lineage>
        <taxon>Bacteria</taxon>
        <taxon>Pseudomonadati</taxon>
        <taxon>Bacteroidota</taxon>
        <taxon>Flavobacteriia</taxon>
        <taxon>Flavobacteriales</taxon>
        <taxon>Flavobacteriaceae</taxon>
        <taxon>Algibacter</taxon>
    </lineage>
</organism>
<dbReference type="Proteomes" id="UP000029643">
    <property type="component" value="Unassembled WGS sequence"/>
</dbReference>
<gene>
    <name evidence="1" type="ORF">JCM19274_1796</name>
</gene>
<dbReference type="AlphaFoldDB" id="A0A090X768"/>
<evidence type="ECO:0000313" key="2">
    <source>
        <dbReference type="Proteomes" id="UP000029643"/>
    </source>
</evidence>
<protein>
    <submittedName>
        <fullName evidence="1">Uncharacterized protein</fullName>
    </submittedName>
</protein>
<evidence type="ECO:0000313" key="1">
    <source>
        <dbReference type="EMBL" id="GAL82507.1"/>
    </source>
</evidence>
<accession>A0A090X768</accession>
<proteinExistence type="predicted"/>